<protein>
    <submittedName>
        <fullName evidence="1">Uncharacterized protein</fullName>
    </submittedName>
</protein>
<evidence type="ECO:0000313" key="2">
    <source>
        <dbReference type="Proteomes" id="UP000537718"/>
    </source>
</evidence>
<comment type="caution">
    <text evidence="1">The sequence shown here is derived from an EMBL/GenBank/DDBJ whole genome shotgun (WGS) entry which is preliminary data.</text>
</comment>
<dbReference type="AlphaFoldDB" id="A0A7W8YRW4"/>
<accession>A0A7W8YRW4</accession>
<sequence length="85" mass="8996">MARAWYNYNGVGDPLVLGSYLLSTVKPACINGGKVCAIYELNGGATPQLLSSNIRNYIANLLSLSVAQPDSIPGIKKYVYGKAGC</sequence>
<dbReference type="RefSeq" id="WP_183866647.1">
    <property type="nucleotide sequence ID" value="NZ_JACHCF010000003.1"/>
</dbReference>
<name>A0A7W8YRW4_9SPHI</name>
<evidence type="ECO:0000313" key="1">
    <source>
        <dbReference type="EMBL" id="MBB5620645.1"/>
    </source>
</evidence>
<organism evidence="1 2">
    <name type="scientific">Pedobacter cryoconitis</name>
    <dbReference type="NCBI Taxonomy" id="188932"/>
    <lineage>
        <taxon>Bacteria</taxon>
        <taxon>Pseudomonadati</taxon>
        <taxon>Bacteroidota</taxon>
        <taxon>Sphingobacteriia</taxon>
        <taxon>Sphingobacteriales</taxon>
        <taxon>Sphingobacteriaceae</taxon>
        <taxon>Pedobacter</taxon>
    </lineage>
</organism>
<gene>
    <name evidence="1" type="ORF">HDE69_001694</name>
</gene>
<dbReference type="Proteomes" id="UP000537718">
    <property type="component" value="Unassembled WGS sequence"/>
</dbReference>
<proteinExistence type="predicted"/>
<reference evidence="1 2" key="1">
    <citation type="submission" date="2020-08" db="EMBL/GenBank/DDBJ databases">
        <title>Genomic Encyclopedia of Type Strains, Phase IV (KMG-V): Genome sequencing to study the core and pangenomes of soil and plant-associated prokaryotes.</title>
        <authorList>
            <person name="Whitman W."/>
        </authorList>
    </citation>
    <scope>NUCLEOTIDE SEQUENCE [LARGE SCALE GENOMIC DNA]</scope>
    <source>
        <strain evidence="1 2">MP7CTX6</strain>
    </source>
</reference>
<dbReference type="EMBL" id="JACHCF010000003">
    <property type="protein sequence ID" value="MBB5620645.1"/>
    <property type="molecule type" value="Genomic_DNA"/>
</dbReference>